<sequence length="224" mass="24814">MARPDSIKRQCWWKEHQLTSAALQSPDTPRRSQCSHLPSYSECQAHTAQARQALRHERHQTGYIWHRLGNRTLCDSPFAHANSWSLASQPDQLVLAHGRAVSTINDGSSTTLDDNSTSYNALNNHVCLSSCPLSLLDEGHHPSAISLSHSPSDTMHQRLWQRACKPSNCSRRLRAKVAVSDSMAKRQILSSQGLKRASPRQRPCKTHCAESMATVSAVCAVMGL</sequence>
<evidence type="ECO:0000313" key="2">
    <source>
        <dbReference type="Proteomes" id="UP000764110"/>
    </source>
</evidence>
<gene>
    <name evidence="1" type="ORF">MHUMG1_06689</name>
</gene>
<keyword evidence="2" id="KW-1185">Reference proteome</keyword>
<name>A0A9P8S5P4_9HYPO</name>
<protein>
    <submittedName>
        <fullName evidence="1">Uncharacterized protein</fullName>
    </submittedName>
</protein>
<accession>A0A9P8S5P4</accession>
<reference evidence="1 2" key="1">
    <citation type="submission" date="2020-07" db="EMBL/GenBank/DDBJ databases">
        <title>Metarhizium humberi genome.</title>
        <authorList>
            <person name="Lysoe E."/>
        </authorList>
    </citation>
    <scope>NUCLEOTIDE SEQUENCE [LARGE SCALE GENOMIC DNA]</scope>
    <source>
        <strain evidence="1 2">ESALQ1638</strain>
    </source>
</reference>
<dbReference type="EMBL" id="JACEFI010000012">
    <property type="protein sequence ID" value="KAH0595514.1"/>
    <property type="molecule type" value="Genomic_DNA"/>
</dbReference>
<evidence type="ECO:0000313" key="1">
    <source>
        <dbReference type="EMBL" id="KAH0595514.1"/>
    </source>
</evidence>
<organism evidence="1 2">
    <name type="scientific">Metarhizium humberi</name>
    <dbReference type="NCBI Taxonomy" id="2596975"/>
    <lineage>
        <taxon>Eukaryota</taxon>
        <taxon>Fungi</taxon>
        <taxon>Dikarya</taxon>
        <taxon>Ascomycota</taxon>
        <taxon>Pezizomycotina</taxon>
        <taxon>Sordariomycetes</taxon>
        <taxon>Hypocreomycetidae</taxon>
        <taxon>Hypocreales</taxon>
        <taxon>Clavicipitaceae</taxon>
        <taxon>Metarhizium</taxon>
    </lineage>
</organism>
<proteinExistence type="predicted"/>
<dbReference type="AlphaFoldDB" id="A0A9P8S5P4"/>
<dbReference type="Proteomes" id="UP000764110">
    <property type="component" value="Unassembled WGS sequence"/>
</dbReference>
<comment type="caution">
    <text evidence="1">The sequence shown here is derived from an EMBL/GenBank/DDBJ whole genome shotgun (WGS) entry which is preliminary data.</text>
</comment>